<feature type="transmembrane region" description="Helical" evidence="1">
    <location>
        <begin position="223"/>
        <end position="244"/>
    </location>
</feature>
<evidence type="ECO:0000313" key="2">
    <source>
        <dbReference type="EMBL" id="RSN75741.1"/>
    </source>
</evidence>
<reference evidence="2 3" key="1">
    <citation type="submission" date="2018-10" db="EMBL/GenBank/DDBJ databases">
        <title>Co-occurring genomic capacity for anaerobic methane metabolism and dissimilatory sulfite reduction discovered in the Korarchaeota.</title>
        <authorList>
            <person name="Mckay L.J."/>
            <person name="Dlakic M."/>
            <person name="Fields M.W."/>
            <person name="Delmont T.O."/>
            <person name="Eren A.M."/>
            <person name="Jay Z.J."/>
            <person name="Klingelsmith K.B."/>
            <person name="Rusch D.B."/>
            <person name="Inskeep W.P."/>
        </authorList>
    </citation>
    <scope>NUCLEOTIDE SEQUENCE [LARGE SCALE GENOMIC DNA]</scope>
    <source>
        <strain evidence="2 3">MDKW</strain>
    </source>
</reference>
<gene>
    <name evidence="2" type="ORF">D6D85_05775</name>
</gene>
<feature type="transmembrane region" description="Helical" evidence="1">
    <location>
        <begin position="107"/>
        <end position="128"/>
    </location>
</feature>
<keyword evidence="1" id="KW-1133">Transmembrane helix</keyword>
<keyword evidence="1" id="KW-0472">Membrane</keyword>
<dbReference type="Proteomes" id="UP000277582">
    <property type="component" value="Unassembled WGS sequence"/>
</dbReference>
<accession>A0A429GPR2</accession>
<comment type="caution">
    <text evidence="2">The sequence shown here is derived from an EMBL/GenBank/DDBJ whole genome shotgun (WGS) entry which is preliminary data.</text>
</comment>
<keyword evidence="3" id="KW-1185">Reference proteome</keyword>
<dbReference type="OrthoDB" id="371817at2157"/>
<sequence length="468" mass="51410">MGGVDTDPVRVHMILAITLAVLLIGWGVLLSPPFRGLRASIGLPTDLPGARFNPEVNAAEIISKDEEGAKFFLARVAHYYHALFAVLLYGMLAAFGSMRKDVVGVDLLNITLIGTIFTVTGAIVYSYISRTFFWHGLFISGLAILFSSGLLTLLRFKPSKMLDLALIVALILLLGGGAIGAYVGSSYINSEVAEGFERAKILARFNPDLGEDNEIWRAMTGHLHTMVALATTMTFLIGIYRIGILDGKLANLNGKLAKISILLVIFGELVMALASYSVWFFGKIAHLIITPAALILIASTLILSFLMHGYGLKESFKEPKSLLFWGLRLGNIWTWAFIALPGAIVAISLRKPIFFNPEFRNELWDWAELSYNIGHWHIIVVLWGVMLLLIYLADVRSKLASAFGWLSLIGMLGATAAANLYMLANPPGPYSPNPYSNFWLSTIVEPFLILMSIGIAVSYLLFLIYSTK</sequence>
<feature type="transmembrane region" description="Helical" evidence="1">
    <location>
        <begin position="284"/>
        <end position="310"/>
    </location>
</feature>
<keyword evidence="1" id="KW-0812">Transmembrane</keyword>
<organism evidence="2 3">
    <name type="scientific">Candidatus Methanodesulfokora washburnensis</name>
    <dbReference type="NCBI Taxonomy" id="2478471"/>
    <lineage>
        <taxon>Archaea</taxon>
        <taxon>Thermoproteota</taxon>
        <taxon>Candidatus Korarchaeia</taxon>
        <taxon>Candidatus Korarchaeia incertae sedis</taxon>
        <taxon>Candidatus Methanodesulfokora</taxon>
    </lineage>
</organism>
<feature type="transmembrane region" description="Helical" evidence="1">
    <location>
        <begin position="403"/>
        <end position="423"/>
    </location>
</feature>
<feature type="transmembrane region" description="Helical" evidence="1">
    <location>
        <begin position="443"/>
        <end position="465"/>
    </location>
</feature>
<feature type="transmembrane region" description="Helical" evidence="1">
    <location>
        <begin position="12"/>
        <end position="30"/>
    </location>
</feature>
<feature type="transmembrane region" description="Helical" evidence="1">
    <location>
        <begin position="256"/>
        <end position="278"/>
    </location>
</feature>
<dbReference type="EMBL" id="RCOS01000070">
    <property type="protein sequence ID" value="RSN75741.1"/>
    <property type="molecule type" value="Genomic_DNA"/>
</dbReference>
<dbReference type="RefSeq" id="WP_125671076.1">
    <property type="nucleotide sequence ID" value="NZ_RCOS01000070.1"/>
</dbReference>
<feature type="transmembrane region" description="Helical" evidence="1">
    <location>
        <begin position="134"/>
        <end position="154"/>
    </location>
</feature>
<evidence type="ECO:0000313" key="3">
    <source>
        <dbReference type="Proteomes" id="UP000277582"/>
    </source>
</evidence>
<evidence type="ECO:0000256" key="1">
    <source>
        <dbReference type="SAM" id="Phobius"/>
    </source>
</evidence>
<feature type="transmembrane region" description="Helical" evidence="1">
    <location>
        <begin position="369"/>
        <end position="391"/>
    </location>
</feature>
<feature type="transmembrane region" description="Helical" evidence="1">
    <location>
        <begin position="161"/>
        <end position="183"/>
    </location>
</feature>
<name>A0A429GPR2_9CREN</name>
<proteinExistence type="predicted"/>
<dbReference type="AlphaFoldDB" id="A0A429GPR2"/>
<feature type="transmembrane region" description="Helical" evidence="1">
    <location>
        <begin position="77"/>
        <end position="95"/>
    </location>
</feature>
<protein>
    <submittedName>
        <fullName evidence="2">Uncharacterized protein</fullName>
    </submittedName>
</protein>
<feature type="transmembrane region" description="Helical" evidence="1">
    <location>
        <begin position="322"/>
        <end position="349"/>
    </location>
</feature>